<evidence type="ECO:0000256" key="2">
    <source>
        <dbReference type="ARBA" id="ARBA00004496"/>
    </source>
</evidence>
<dbReference type="CDD" id="cd00171">
    <property type="entry name" value="Sec7"/>
    <property type="match status" value="1"/>
</dbReference>
<dbReference type="Pfam" id="PF09324">
    <property type="entry name" value="Sec7-like_HDS"/>
    <property type="match status" value="1"/>
</dbReference>
<dbReference type="GO" id="GO:0005737">
    <property type="term" value="C:cytoplasm"/>
    <property type="evidence" value="ECO:0007669"/>
    <property type="project" value="UniProtKB-SubCell"/>
</dbReference>
<dbReference type="GO" id="GO:0032012">
    <property type="term" value="P:regulation of ARF protein signal transduction"/>
    <property type="evidence" value="ECO:0007669"/>
    <property type="project" value="InterPro"/>
</dbReference>
<dbReference type="PANTHER" id="PTHR10663:SF375">
    <property type="entry name" value="LD29171P"/>
    <property type="match status" value="1"/>
</dbReference>
<dbReference type="InterPro" id="IPR016024">
    <property type="entry name" value="ARM-type_fold"/>
</dbReference>
<dbReference type="PROSITE" id="PS50190">
    <property type="entry name" value="SEC7"/>
    <property type="match status" value="1"/>
</dbReference>
<dbReference type="Pfam" id="PF01369">
    <property type="entry name" value="Sec7"/>
    <property type="match status" value="1"/>
</dbReference>
<dbReference type="InterPro" id="IPR032629">
    <property type="entry name" value="DCB_dom"/>
</dbReference>
<dbReference type="Pfam" id="PF20252">
    <property type="entry name" value="BIG2_C"/>
    <property type="match status" value="1"/>
</dbReference>
<feature type="domain" description="SEC7" evidence="7">
    <location>
        <begin position="560"/>
        <end position="748"/>
    </location>
</feature>
<dbReference type="Gene3D" id="1.10.220.20">
    <property type="match status" value="1"/>
</dbReference>
<evidence type="ECO:0000256" key="4">
    <source>
        <dbReference type="ARBA" id="ARBA00022490"/>
    </source>
</evidence>
<keyword evidence="6" id="KW-0472">Membrane</keyword>
<evidence type="ECO:0000256" key="3">
    <source>
        <dbReference type="ARBA" id="ARBA00022448"/>
    </source>
</evidence>
<dbReference type="GO" id="GO:0015031">
    <property type="term" value="P:protein transport"/>
    <property type="evidence" value="ECO:0007669"/>
    <property type="project" value="UniProtKB-KW"/>
</dbReference>
<name>A0AAU9KCN8_9CILI</name>
<evidence type="ECO:0000313" key="8">
    <source>
        <dbReference type="EMBL" id="CAG9330937.1"/>
    </source>
</evidence>
<evidence type="ECO:0000256" key="6">
    <source>
        <dbReference type="ARBA" id="ARBA00023136"/>
    </source>
</evidence>
<dbReference type="PANTHER" id="PTHR10663">
    <property type="entry name" value="GUANYL-NUCLEOTIDE EXCHANGE FACTOR"/>
    <property type="match status" value="1"/>
</dbReference>
<dbReference type="GO" id="GO:0005085">
    <property type="term" value="F:guanyl-nucleotide exchange factor activity"/>
    <property type="evidence" value="ECO:0007669"/>
    <property type="project" value="InterPro"/>
</dbReference>
<proteinExistence type="predicted"/>
<evidence type="ECO:0000313" key="9">
    <source>
        <dbReference type="Proteomes" id="UP001162131"/>
    </source>
</evidence>
<dbReference type="SMART" id="SM00222">
    <property type="entry name" value="Sec7"/>
    <property type="match status" value="1"/>
</dbReference>
<dbReference type="GO" id="GO:0016020">
    <property type="term" value="C:membrane"/>
    <property type="evidence" value="ECO:0007669"/>
    <property type="project" value="UniProtKB-SubCell"/>
</dbReference>
<dbReference type="Pfam" id="PF12783">
    <property type="entry name" value="Sec7-like_HUS"/>
    <property type="match status" value="1"/>
</dbReference>
<keyword evidence="3" id="KW-0813">Transport</keyword>
<sequence>MEVQAAYTAFSELLTQALEKIRKYLNSKKFKNLRENCNQALEQIKVDQTLDANKYFPIFKLALDSKNTKVLEHTLYYTQKLISHGFLTGNCDDNCQYSEPPQLISQRYPRKLIDAIVESVCSCVHERDDNVQLQVIKTILTIITSFNTEVHDRTLLEAFRACYHIHITSKNLVNQTTAKATLTQMLHFVFQRMESSSVGLNEESLNIVIKGIVRTMIDDVVLYDKKNDKNIPIRSVPYMLDPDDPSYKAIVQVEEINEDGIPAGKFGWCVVCRKAANFYCKDMREPVCSEACKKSNLRNYEKAELSLVGDEDNDYLFDAIITFRSICKLSLKELPTSMSSVTFRSKVLSLELILAVLDNPGPVFCTRKQFVEIIRGSLCESLMNNSISTDKTIFALSLSIFVALVNNFKDTLKTEIGIFMDNIFIKLLESENASYNQKLLVIEVFYRITQNPKTTLELFLNYDCDVEEKDIFGRMIDILGKIAVGRYKSSSNLQPQQELSLRSIALETVTNIMTVQVVWLEKENGYQNKNTEHMNSEELSDTVSDSGSEATNNFSIASDQFEKNKQLKSCLSRAVSKFNINPAQGIKFLDDNGYLNSNSPQEIATFLKLTPGIDKTMLGDYLGRDKDLNSQVLYEFIHLHSFQGIDLVEAIRIFLTSFRIPGEGQKIDKIMQTFAEKYYKDNPEKFSTADSVYVLSFAIMMLQTDLHNPANKNKMTLSGFIMINTGIDQGKDLDHKYLEEIYNNVKDHPFTLEEDEEARDKLEMAGLKKQELYAKESEKMLNKGHNMIKKARKSTVYHEATDIDYLKTMFNALWHPLLATFSIILEESDDPKFWRLCMQGYLACIKISCRFGMTLEIEIFLSSLAKFTSLIYLNNLITEKNIECVKLLLEIAKLEANCLKGSWVHVIKCLSKLDHLHLLNSGAEYDGPATELEIHVSESISAQISPDEIDYIFNMSAGLDDDNIVEFVSKLVEVSKEELWNEHPQTFCLQALVNVADVNMNRIRYVWSRLWTVLKEHFYKSGLHHNQFIAIFAVDSLKQLAIKFLQKEESTNFHFQKEFLYPFDLIFKQSQNAQVKELVVACMCTFVFTLVHNIHSGWHNIFEVFQTAAKYTSGSIPEQAFQAISMIIEKHLGLVSENIQELVNCLCLFTGNSNEIICIKSFDLMSKCIEEILNEKIQPGFLYTLISAIAGRVSDPREQIRLKALENLFGSLKRIDGKYNEEQWKVIYSGILLPIFDDFQYGSSSDKEWVHTTCQQTFKLVVQLLTESYNHLSFLIPDFLEMLGRGVSSLHEQLAKISILTIKSLAEASGANFNEIIWVCFLSKFEELLKITTPYELRDDLIEGKLTFDIALCLEKCIIQRQLIEACNDIGKKFVSKFPLEPSVKFISILEEVYNYSRNYDNNISHRTTLWQAGFLGDINTLPGLFNIEKESLSCILNYLFEFSTKDLTISEKIYTLSKILLTDIINKDQLGAERKQEITNLEPIIANQLLPGLSKNIKEAASKIGAQIVDLIVVDDLRIREEVRKFFKEYLLITR</sequence>
<gene>
    <name evidence="8" type="ORF">BSTOLATCC_MIC52346</name>
</gene>
<organism evidence="8 9">
    <name type="scientific">Blepharisma stoltei</name>
    <dbReference type="NCBI Taxonomy" id="1481888"/>
    <lineage>
        <taxon>Eukaryota</taxon>
        <taxon>Sar</taxon>
        <taxon>Alveolata</taxon>
        <taxon>Ciliophora</taxon>
        <taxon>Postciliodesmatophora</taxon>
        <taxon>Heterotrichea</taxon>
        <taxon>Heterotrichida</taxon>
        <taxon>Blepharismidae</taxon>
        <taxon>Blepharisma</taxon>
    </lineage>
</organism>
<dbReference type="InterPro" id="IPR046455">
    <property type="entry name" value="Sec7/BIG1-like_C"/>
</dbReference>
<dbReference type="CDD" id="cd23022">
    <property type="entry name" value="zf-HIT_DDX59"/>
    <property type="match status" value="1"/>
</dbReference>
<protein>
    <recommendedName>
        <fullName evidence="7">SEC7 domain-containing protein</fullName>
    </recommendedName>
</protein>
<dbReference type="Proteomes" id="UP001162131">
    <property type="component" value="Unassembled WGS sequence"/>
</dbReference>
<dbReference type="Gene3D" id="1.10.1000.11">
    <property type="entry name" value="Arf Nucleotide-binding Site Opener,domain 2"/>
    <property type="match status" value="1"/>
</dbReference>
<dbReference type="Pfam" id="PF16213">
    <property type="entry name" value="DCB"/>
    <property type="match status" value="1"/>
</dbReference>
<reference evidence="8" key="1">
    <citation type="submission" date="2021-09" db="EMBL/GenBank/DDBJ databases">
        <authorList>
            <consortium name="AG Swart"/>
            <person name="Singh M."/>
            <person name="Singh A."/>
            <person name="Seah K."/>
            <person name="Emmerich C."/>
        </authorList>
    </citation>
    <scope>NUCLEOTIDE SEQUENCE</scope>
    <source>
        <strain evidence="8">ATCC30299</strain>
    </source>
</reference>
<dbReference type="InterPro" id="IPR011989">
    <property type="entry name" value="ARM-like"/>
</dbReference>
<keyword evidence="9" id="KW-1185">Reference proteome</keyword>
<dbReference type="Gene3D" id="1.25.10.10">
    <property type="entry name" value="Leucine-rich Repeat Variant"/>
    <property type="match status" value="2"/>
</dbReference>
<dbReference type="InterPro" id="IPR015403">
    <property type="entry name" value="Mon2/Sec7/BIG1-like_HDS"/>
</dbReference>
<comment type="subcellular location">
    <subcellularLocation>
        <location evidence="2">Cytoplasm</location>
    </subcellularLocation>
    <subcellularLocation>
        <location evidence="1">Membrane</location>
    </subcellularLocation>
</comment>
<keyword evidence="5" id="KW-0653">Protein transport</keyword>
<comment type="caution">
    <text evidence="8">The sequence shown here is derived from an EMBL/GenBank/DDBJ whole genome shotgun (WGS) entry which is preliminary data.</text>
</comment>
<dbReference type="SUPFAM" id="SSF48425">
    <property type="entry name" value="Sec7 domain"/>
    <property type="match status" value="1"/>
</dbReference>
<evidence type="ECO:0000256" key="5">
    <source>
        <dbReference type="ARBA" id="ARBA00022927"/>
    </source>
</evidence>
<dbReference type="InterPro" id="IPR032691">
    <property type="entry name" value="Mon2/Sec7/BIG1-like_HUS"/>
</dbReference>
<dbReference type="FunFam" id="1.10.1000.11:FF:000002">
    <property type="entry name" value="Cytohesin 1"/>
    <property type="match status" value="1"/>
</dbReference>
<keyword evidence="4" id="KW-0963">Cytoplasm</keyword>
<dbReference type="InterPro" id="IPR023394">
    <property type="entry name" value="Sec7_C_sf"/>
</dbReference>
<evidence type="ECO:0000256" key="1">
    <source>
        <dbReference type="ARBA" id="ARBA00004370"/>
    </source>
</evidence>
<accession>A0AAU9KCN8</accession>
<dbReference type="SUPFAM" id="SSF48371">
    <property type="entry name" value="ARM repeat"/>
    <property type="match status" value="1"/>
</dbReference>
<dbReference type="EMBL" id="CAJZBQ010000052">
    <property type="protein sequence ID" value="CAG9330937.1"/>
    <property type="molecule type" value="Genomic_DNA"/>
</dbReference>
<dbReference type="InterPro" id="IPR035999">
    <property type="entry name" value="Sec7_dom_sf"/>
</dbReference>
<evidence type="ECO:0000259" key="7">
    <source>
        <dbReference type="PROSITE" id="PS50190"/>
    </source>
</evidence>
<dbReference type="InterPro" id="IPR000904">
    <property type="entry name" value="Sec7_dom"/>
</dbReference>